<dbReference type="PRINTS" id="PR00260">
    <property type="entry name" value="CHEMTRNSDUCR"/>
</dbReference>
<evidence type="ECO:0000256" key="5">
    <source>
        <dbReference type="PROSITE-ProRule" id="PRU00284"/>
    </source>
</evidence>
<dbReference type="SUPFAM" id="SSF58104">
    <property type="entry name" value="Methyl-accepting chemotaxis protein (MCP) signaling domain"/>
    <property type="match status" value="1"/>
</dbReference>
<comment type="caution">
    <text evidence="9">The sequence shown here is derived from an EMBL/GenBank/DDBJ whole genome shotgun (WGS) entry which is preliminary data.</text>
</comment>
<dbReference type="InterPro" id="IPR004090">
    <property type="entry name" value="Chemotax_Me-accpt_rcpt"/>
</dbReference>
<feature type="domain" description="Methyl-accepting transducer" evidence="7">
    <location>
        <begin position="283"/>
        <end position="519"/>
    </location>
</feature>
<evidence type="ECO:0000256" key="1">
    <source>
        <dbReference type="ARBA" id="ARBA00022692"/>
    </source>
</evidence>
<dbReference type="GO" id="GO:0006935">
    <property type="term" value="P:chemotaxis"/>
    <property type="evidence" value="ECO:0007669"/>
    <property type="project" value="InterPro"/>
</dbReference>
<dbReference type="InterPro" id="IPR003660">
    <property type="entry name" value="HAMP_dom"/>
</dbReference>
<keyword evidence="10" id="KW-1185">Reference proteome</keyword>
<keyword evidence="1 6" id="KW-0812">Transmembrane</keyword>
<dbReference type="AlphaFoldDB" id="A0A7W5FEZ6"/>
<dbReference type="PROSITE" id="PS50885">
    <property type="entry name" value="HAMP"/>
    <property type="match status" value="1"/>
</dbReference>
<evidence type="ECO:0000256" key="6">
    <source>
        <dbReference type="SAM" id="Phobius"/>
    </source>
</evidence>
<keyword evidence="2 6" id="KW-1133">Transmembrane helix</keyword>
<reference evidence="9 10" key="1">
    <citation type="submission" date="2020-08" db="EMBL/GenBank/DDBJ databases">
        <title>Genomic Encyclopedia of Type Strains, Phase III (KMG-III): the genomes of soil and plant-associated and newly described type strains.</title>
        <authorList>
            <person name="Whitman W."/>
        </authorList>
    </citation>
    <scope>NUCLEOTIDE SEQUENCE [LARGE SCALE GENOMIC DNA]</scope>
    <source>
        <strain evidence="9 10">CECT 3287</strain>
    </source>
</reference>
<keyword evidence="3 5" id="KW-0807">Transducer</keyword>
<dbReference type="InterPro" id="IPR004089">
    <property type="entry name" value="MCPsignal_dom"/>
</dbReference>
<name>A0A7W5FEZ6_9ACTN</name>
<evidence type="ECO:0000256" key="4">
    <source>
        <dbReference type="ARBA" id="ARBA00029447"/>
    </source>
</evidence>
<feature type="transmembrane region" description="Helical" evidence="6">
    <location>
        <begin position="197"/>
        <end position="218"/>
    </location>
</feature>
<organism evidence="9 10">
    <name type="scientific">Actinoplanes campanulatus</name>
    <dbReference type="NCBI Taxonomy" id="113559"/>
    <lineage>
        <taxon>Bacteria</taxon>
        <taxon>Bacillati</taxon>
        <taxon>Actinomycetota</taxon>
        <taxon>Actinomycetes</taxon>
        <taxon>Micromonosporales</taxon>
        <taxon>Micromonosporaceae</taxon>
        <taxon>Actinoplanes</taxon>
    </lineage>
</organism>
<evidence type="ECO:0000259" key="8">
    <source>
        <dbReference type="PROSITE" id="PS50885"/>
    </source>
</evidence>
<gene>
    <name evidence="9" type="ORF">FHR83_003634</name>
</gene>
<feature type="transmembrane region" description="Helical" evidence="6">
    <location>
        <begin position="21"/>
        <end position="45"/>
    </location>
</feature>
<comment type="similarity">
    <text evidence="4">Belongs to the methyl-accepting chemotaxis (MCP) protein family.</text>
</comment>
<dbReference type="EMBL" id="JACHXF010000007">
    <property type="protein sequence ID" value="MBB3095964.1"/>
    <property type="molecule type" value="Genomic_DNA"/>
</dbReference>
<evidence type="ECO:0000256" key="2">
    <source>
        <dbReference type="ARBA" id="ARBA00022989"/>
    </source>
</evidence>
<dbReference type="SMART" id="SM00283">
    <property type="entry name" value="MA"/>
    <property type="match status" value="1"/>
</dbReference>
<dbReference type="Gene3D" id="1.10.287.950">
    <property type="entry name" value="Methyl-accepting chemotaxis protein"/>
    <property type="match status" value="1"/>
</dbReference>
<dbReference type="PANTHER" id="PTHR32089">
    <property type="entry name" value="METHYL-ACCEPTING CHEMOTAXIS PROTEIN MCPB"/>
    <property type="match status" value="1"/>
</dbReference>
<proteinExistence type="inferred from homology"/>
<sequence>MNATERKPEVLKNSALRDAPVWAKLTALVGAGVLAVGACVGVTLYNNHVADDTAERLTRLNAASAIVLRLDRVASELKVNGLQAITRGDAGEQTALLKARLGEADKLLGDLESVELDSDLTAAVGRIQAVYQDYTQVIERFVSGAVADQAEARLAWEQIDVDNYLTSAVLENERALFAARVAEATQEAADTRDQAQLVLIISALVGTFVLIVIARIIVTSITRPLERVRAALKAMADGDLTVTADVKSNDEVGQMAQALDEAQLNMRTVVAQAAASAHTLAAAAEEMTMTAGAIEETAAGSSTQARDMSGAAASVSSNVGAVAAGAQEMAESIREIAQSTSRAADVANQAVDVARSTSVHIDKLGASSAEIASVVQAITAIAEQTNLLALNATIEAARAGEAGKGFAVVASEVKDLAQETARATEDITRRVAAIQSDTAGAVEAISQITSVIEQINSFQTTIASAVEEQTATTAEMNRGITAVADGAETIAGGVAGLASASERTTEGAAQSRQAVTELSTMANELQTLVARFRT</sequence>
<feature type="domain" description="HAMP" evidence="8">
    <location>
        <begin position="219"/>
        <end position="271"/>
    </location>
</feature>
<keyword evidence="6" id="KW-0472">Membrane</keyword>
<dbReference type="GO" id="GO:0007165">
    <property type="term" value="P:signal transduction"/>
    <property type="evidence" value="ECO:0007669"/>
    <property type="project" value="UniProtKB-KW"/>
</dbReference>
<dbReference type="Pfam" id="PF00015">
    <property type="entry name" value="MCPsignal"/>
    <property type="match status" value="1"/>
</dbReference>
<evidence type="ECO:0000313" key="10">
    <source>
        <dbReference type="Proteomes" id="UP000590749"/>
    </source>
</evidence>
<protein>
    <submittedName>
        <fullName evidence="9">Methyl-accepting chemotaxis protein</fullName>
    </submittedName>
</protein>
<dbReference type="RefSeq" id="WP_183221107.1">
    <property type="nucleotide sequence ID" value="NZ_BMPW01000005.1"/>
</dbReference>
<dbReference type="SMART" id="SM00304">
    <property type="entry name" value="HAMP"/>
    <property type="match status" value="2"/>
</dbReference>
<dbReference type="GO" id="GO:0004888">
    <property type="term" value="F:transmembrane signaling receptor activity"/>
    <property type="evidence" value="ECO:0007669"/>
    <property type="project" value="InterPro"/>
</dbReference>
<dbReference type="CDD" id="cd06225">
    <property type="entry name" value="HAMP"/>
    <property type="match status" value="1"/>
</dbReference>
<dbReference type="Pfam" id="PF00672">
    <property type="entry name" value="HAMP"/>
    <property type="match status" value="1"/>
</dbReference>
<evidence type="ECO:0000313" key="9">
    <source>
        <dbReference type="EMBL" id="MBB3095964.1"/>
    </source>
</evidence>
<accession>A0A7W5FEZ6</accession>
<dbReference type="Proteomes" id="UP000590749">
    <property type="component" value="Unassembled WGS sequence"/>
</dbReference>
<dbReference type="PROSITE" id="PS50111">
    <property type="entry name" value="CHEMOTAXIS_TRANSDUC_2"/>
    <property type="match status" value="1"/>
</dbReference>
<dbReference type="PANTHER" id="PTHR32089:SF112">
    <property type="entry name" value="LYSOZYME-LIKE PROTEIN-RELATED"/>
    <property type="match status" value="1"/>
</dbReference>
<dbReference type="GO" id="GO:0016020">
    <property type="term" value="C:membrane"/>
    <property type="evidence" value="ECO:0007669"/>
    <property type="project" value="InterPro"/>
</dbReference>
<evidence type="ECO:0000259" key="7">
    <source>
        <dbReference type="PROSITE" id="PS50111"/>
    </source>
</evidence>
<evidence type="ECO:0000256" key="3">
    <source>
        <dbReference type="ARBA" id="ARBA00023224"/>
    </source>
</evidence>